<feature type="transmembrane region" description="Helical" evidence="10">
    <location>
        <begin position="100"/>
        <end position="121"/>
    </location>
</feature>
<dbReference type="Pfam" id="PF00571">
    <property type="entry name" value="CBS"/>
    <property type="match status" value="1"/>
</dbReference>
<evidence type="ECO:0000256" key="8">
    <source>
        <dbReference type="PROSITE-ProRule" id="PRU00703"/>
    </source>
</evidence>
<reference evidence="13 14" key="1">
    <citation type="submission" date="2018-03" db="EMBL/GenBank/DDBJ databases">
        <title>Genomic Encyclopedia of Archaeal and Bacterial Type Strains, Phase II (KMG-II): from individual species to whole genera.</title>
        <authorList>
            <person name="Goeker M."/>
        </authorList>
    </citation>
    <scope>NUCLEOTIDE SEQUENCE [LARGE SCALE GENOMIC DNA]</scope>
    <source>
        <strain evidence="13 14">DSM 28229</strain>
    </source>
</reference>
<proteinExistence type="predicted"/>
<comment type="caution">
    <text evidence="13">The sequence shown here is derived from an EMBL/GenBank/DDBJ whole genome shotgun (WGS) entry which is preliminary data.</text>
</comment>
<dbReference type="PANTHER" id="PTHR43099:SF2">
    <property type="entry name" value="UPF0053 PROTEIN YRKA"/>
    <property type="match status" value="1"/>
</dbReference>
<keyword evidence="3 9" id="KW-0812">Transmembrane</keyword>
<dbReference type="SMART" id="SM01091">
    <property type="entry name" value="CorC_HlyC"/>
    <property type="match status" value="1"/>
</dbReference>
<evidence type="ECO:0000313" key="14">
    <source>
        <dbReference type="Proteomes" id="UP000245535"/>
    </source>
</evidence>
<dbReference type="InterPro" id="IPR036318">
    <property type="entry name" value="FAD-bd_PCMH-like_sf"/>
</dbReference>
<evidence type="ECO:0000256" key="2">
    <source>
        <dbReference type="ARBA" id="ARBA00022475"/>
    </source>
</evidence>
<evidence type="ECO:0000256" key="1">
    <source>
        <dbReference type="ARBA" id="ARBA00004651"/>
    </source>
</evidence>
<dbReference type="GO" id="GO:0005886">
    <property type="term" value="C:plasma membrane"/>
    <property type="evidence" value="ECO:0007669"/>
    <property type="project" value="UniProtKB-SubCell"/>
</dbReference>
<feature type="transmembrane region" description="Helical" evidence="10">
    <location>
        <begin position="56"/>
        <end position="80"/>
    </location>
</feature>
<dbReference type="PROSITE" id="PS51371">
    <property type="entry name" value="CBS"/>
    <property type="match status" value="1"/>
</dbReference>
<dbReference type="SUPFAM" id="SSF54631">
    <property type="entry name" value="CBS-domain pair"/>
    <property type="match status" value="1"/>
</dbReference>
<dbReference type="SUPFAM" id="SSF56176">
    <property type="entry name" value="FAD-binding/transporter-associated domain-like"/>
    <property type="match status" value="1"/>
</dbReference>
<dbReference type="GO" id="GO:0050660">
    <property type="term" value="F:flavin adenine dinucleotide binding"/>
    <property type="evidence" value="ECO:0007669"/>
    <property type="project" value="InterPro"/>
</dbReference>
<dbReference type="InterPro" id="IPR000644">
    <property type="entry name" value="CBS_dom"/>
</dbReference>
<keyword evidence="4" id="KW-0677">Repeat</keyword>
<feature type="domain" description="CBS" evidence="11">
    <location>
        <begin position="282"/>
        <end position="342"/>
    </location>
</feature>
<dbReference type="RefSeq" id="WP_109619508.1">
    <property type="nucleotide sequence ID" value="NZ_QGDO01000004.1"/>
</dbReference>
<gene>
    <name evidence="13" type="ORF">BC781_10435</name>
</gene>
<sequence>MDINLVAVVISLIFSAFFSAVEIAFVSSSRLYVALQKKKETLTGTILSKFYENRSHFISTCLVGNTVALVIYGIFSAAMLEPPIEAYLEKFHLLESTVDVLTLLIQTIISTIIVLATAEFIPKSISLSNPEGFLAVSSFPMNIIYTLCFPLVWVVEKLSNVFITKVLKVKYSEEHPPFKLSDLSDYIERHMLQKDDQNEQMDVDTKILSNALEFKSIQVRECMIPRKEVIACEKKETIEELKQAFMESGHSKIPIYEDSIDNIIGYCHVFHMYNKPEKITDIITEIITVPEAMLANELMIKFNTQKKSMALVIDEFGGTSGIVTVEDVMEEIIGEIEDEHDEEELLFQKIDDSNFLLSARHEIDYLNENNDWNLPDGDYETLGGYILSIYHDIPSIGQAIETDRFKFVVKSMEEVRIDEIHLTLKGNEEKQGQ</sequence>
<dbReference type="Gene3D" id="3.30.465.10">
    <property type="match status" value="1"/>
</dbReference>
<dbReference type="OrthoDB" id="9798188at2"/>
<evidence type="ECO:0000256" key="9">
    <source>
        <dbReference type="PROSITE-ProRule" id="PRU01193"/>
    </source>
</evidence>
<feature type="transmembrane region" description="Helical" evidence="10">
    <location>
        <begin position="133"/>
        <end position="155"/>
    </location>
</feature>
<keyword evidence="5 9" id="KW-1133">Transmembrane helix</keyword>
<evidence type="ECO:0000259" key="11">
    <source>
        <dbReference type="PROSITE" id="PS51371"/>
    </source>
</evidence>
<evidence type="ECO:0000313" key="13">
    <source>
        <dbReference type="EMBL" id="PWJ40776.1"/>
    </source>
</evidence>
<dbReference type="AlphaFoldDB" id="A0A315Z7Q7"/>
<evidence type="ECO:0000256" key="4">
    <source>
        <dbReference type="ARBA" id="ARBA00022737"/>
    </source>
</evidence>
<evidence type="ECO:0000256" key="5">
    <source>
        <dbReference type="ARBA" id="ARBA00022989"/>
    </source>
</evidence>
<dbReference type="InterPro" id="IPR046342">
    <property type="entry name" value="CBS_dom_sf"/>
</dbReference>
<evidence type="ECO:0000256" key="6">
    <source>
        <dbReference type="ARBA" id="ARBA00023122"/>
    </source>
</evidence>
<dbReference type="Gene3D" id="3.10.580.10">
    <property type="entry name" value="CBS-domain"/>
    <property type="match status" value="1"/>
</dbReference>
<feature type="transmembrane region" description="Helical" evidence="10">
    <location>
        <begin position="6"/>
        <end position="35"/>
    </location>
</feature>
<dbReference type="InterPro" id="IPR016169">
    <property type="entry name" value="FAD-bd_PCMH_sub2"/>
</dbReference>
<dbReference type="InterPro" id="IPR005170">
    <property type="entry name" value="Transptr-assoc_dom"/>
</dbReference>
<name>A0A315Z7Q7_SEDFL</name>
<comment type="subcellular location">
    <subcellularLocation>
        <location evidence="1">Cell membrane</location>
        <topology evidence="1">Multi-pass membrane protein</topology>
    </subcellularLocation>
</comment>
<dbReference type="PANTHER" id="PTHR43099">
    <property type="entry name" value="UPF0053 PROTEIN YRKA"/>
    <property type="match status" value="1"/>
</dbReference>
<dbReference type="EMBL" id="QGDO01000004">
    <property type="protein sequence ID" value="PWJ40776.1"/>
    <property type="molecule type" value="Genomic_DNA"/>
</dbReference>
<keyword evidence="6 8" id="KW-0129">CBS domain</keyword>
<dbReference type="CDD" id="cd04590">
    <property type="entry name" value="CBS_pair_CorC_HlyC_assoc"/>
    <property type="match status" value="1"/>
</dbReference>
<accession>A0A315Z7Q7</accession>
<keyword evidence="14" id="KW-1185">Reference proteome</keyword>
<evidence type="ECO:0000256" key="10">
    <source>
        <dbReference type="SAM" id="Phobius"/>
    </source>
</evidence>
<dbReference type="PROSITE" id="PS51846">
    <property type="entry name" value="CNNM"/>
    <property type="match status" value="1"/>
</dbReference>
<dbReference type="InterPro" id="IPR051676">
    <property type="entry name" value="UPF0053_domain"/>
</dbReference>
<organism evidence="13 14">
    <name type="scientific">Sediminitomix flava</name>
    <dbReference type="NCBI Taxonomy" id="379075"/>
    <lineage>
        <taxon>Bacteria</taxon>
        <taxon>Pseudomonadati</taxon>
        <taxon>Bacteroidota</taxon>
        <taxon>Cytophagia</taxon>
        <taxon>Cytophagales</taxon>
        <taxon>Flammeovirgaceae</taxon>
        <taxon>Sediminitomix</taxon>
    </lineage>
</organism>
<feature type="domain" description="CNNM transmembrane" evidence="12">
    <location>
        <begin position="1"/>
        <end position="201"/>
    </location>
</feature>
<protein>
    <submittedName>
        <fullName evidence="13">CBS domain containing-hemolysin-like protein</fullName>
    </submittedName>
</protein>
<evidence type="ECO:0000256" key="7">
    <source>
        <dbReference type="ARBA" id="ARBA00023136"/>
    </source>
</evidence>
<keyword evidence="7 9" id="KW-0472">Membrane</keyword>
<evidence type="ECO:0000259" key="12">
    <source>
        <dbReference type="PROSITE" id="PS51846"/>
    </source>
</evidence>
<evidence type="ECO:0000256" key="3">
    <source>
        <dbReference type="ARBA" id="ARBA00022692"/>
    </source>
</evidence>
<dbReference type="InterPro" id="IPR002550">
    <property type="entry name" value="CNNM"/>
</dbReference>
<dbReference type="Proteomes" id="UP000245535">
    <property type="component" value="Unassembled WGS sequence"/>
</dbReference>
<keyword evidence="2" id="KW-1003">Cell membrane</keyword>
<dbReference type="Pfam" id="PF01595">
    <property type="entry name" value="CNNM"/>
    <property type="match status" value="1"/>
</dbReference>
<dbReference type="InterPro" id="IPR044751">
    <property type="entry name" value="Ion_transp-like_CBS"/>
</dbReference>
<dbReference type="Pfam" id="PF03471">
    <property type="entry name" value="CorC_HlyC"/>
    <property type="match status" value="1"/>
</dbReference>